<dbReference type="KEGG" id="apal:BN85407190"/>
<keyword evidence="5 9" id="KW-0067">ATP-binding</keyword>
<keyword evidence="3 9" id="KW-0547">Nucleotide-binding</keyword>
<dbReference type="HOGENOM" id="CLU_002472_3_1_14"/>
<keyword evidence="6 9" id="KW-0238">DNA-binding</keyword>
<dbReference type="RefSeq" id="WP_026658769.1">
    <property type="nucleotide sequence ID" value="NC_022538.1"/>
</dbReference>
<dbReference type="Pfam" id="PF01624">
    <property type="entry name" value="MutS_I"/>
    <property type="match status" value="1"/>
</dbReference>
<evidence type="ECO:0000256" key="3">
    <source>
        <dbReference type="ARBA" id="ARBA00022741"/>
    </source>
</evidence>
<keyword evidence="13" id="KW-1185">Reference proteome</keyword>
<dbReference type="SUPFAM" id="SSF52540">
    <property type="entry name" value="P-loop containing nucleoside triphosphate hydrolases"/>
    <property type="match status" value="1"/>
</dbReference>
<dbReference type="FunFam" id="3.40.1170.10:FF:000001">
    <property type="entry name" value="DNA mismatch repair protein MutS"/>
    <property type="match status" value="1"/>
</dbReference>
<dbReference type="InterPro" id="IPR036678">
    <property type="entry name" value="MutS_con_dom_sf"/>
</dbReference>
<evidence type="ECO:0000256" key="6">
    <source>
        <dbReference type="ARBA" id="ARBA00023125"/>
    </source>
</evidence>
<dbReference type="GO" id="GO:0005524">
    <property type="term" value="F:ATP binding"/>
    <property type="evidence" value="ECO:0007669"/>
    <property type="project" value="UniProtKB-UniRule"/>
</dbReference>
<dbReference type="InterPro" id="IPR045076">
    <property type="entry name" value="MutS"/>
</dbReference>
<dbReference type="Gene3D" id="3.40.1170.10">
    <property type="entry name" value="DNA repair protein MutS, domain I"/>
    <property type="match status" value="1"/>
</dbReference>
<proteinExistence type="inferred from homology"/>
<evidence type="ECO:0000259" key="11">
    <source>
        <dbReference type="PROSITE" id="PS00486"/>
    </source>
</evidence>
<comment type="function">
    <text evidence="8 9">This protein is involved in the repair of mismatches in DNA. It is possible that it carries out the mismatch recognition step. This protein has a weak ATPase activity.</text>
</comment>
<dbReference type="PROSITE" id="PS00486">
    <property type="entry name" value="DNA_MISMATCH_REPAIR_2"/>
    <property type="match status" value="1"/>
</dbReference>
<dbReference type="FunFam" id="3.40.50.300:FF:000870">
    <property type="entry name" value="MutS protein homolog 4"/>
    <property type="match status" value="1"/>
</dbReference>
<dbReference type="InterPro" id="IPR007696">
    <property type="entry name" value="DNA_mismatch_repair_MutS_core"/>
</dbReference>
<dbReference type="SUPFAM" id="SSF55271">
    <property type="entry name" value="DNA repair protein MutS, domain I"/>
    <property type="match status" value="1"/>
</dbReference>
<dbReference type="STRING" id="1318466.BN85407190"/>
<evidence type="ECO:0000256" key="10">
    <source>
        <dbReference type="RuleBase" id="RU003756"/>
    </source>
</evidence>
<evidence type="ECO:0000256" key="5">
    <source>
        <dbReference type="ARBA" id="ARBA00022840"/>
    </source>
</evidence>
<dbReference type="Proteomes" id="UP000032740">
    <property type="component" value="Chromosome"/>
</dbReference>
<name>U4KRM4_ALTPJ</name>
<dbReference type="PANTHER" id="PTHR11361:SF34">
    <property type="entry name" value="DNA MISMATCH REPAIR PROTEIN MSH1, MITOCHONDRIAL"/>
    <property type="match status" value="1"/>
</dbReference>
<dbReference type="Pfam" id="PF00488">
    <property type="entry name" value="MutS_V"/>
    <property type="match status" value="1"/>
</dbReference>
<evidence type="ECO:0000256" key="4">
    <source>
        <dbReference type="ARBA" id="ARBA00022763"/>
    </source>
</evidence>
<dbReference type="Pfam" id="PF05188">
    <property type="entry name" value="MutS_II"/>
    <property type="match status" value="1"/>
</dbReference>
<feature type="domain" description="DNA mismatch repair proteins mutS family" evidence="11">
    <location>
        <begin position="672"/>
        <end position="688"/>
    </location>
</feature>
<evidence type="ECO:0000313" key="13">
    <source>
        <dbReference type="Proteomes" id="UP000032740"/>
    </source>
</evidence>
<gene>
    <name evidence="9 12" type="primary">mutS</name>
    <name evidence="12" type="ORF">BN85407190</name>
</gene>
<dbReference type="SMART" id="SM00534">
    <property type="entry name" value="MUTSac"/>
    <property type="match status" value="1"/>
</dbReference>
<evidence type="ECO:0000256" key="8">
    <source>
        <dbReference type="ARBA" id="ARBA00024647"/>
    </source>
</evidence>
<dbReference type="InterPro" id="IPR007860">
    <property type="entry name" value="DNA_mmatch_repair_MutS_con_dom"/>
</dbReference>
<dbReference type="GO" id="GO:0006298">
    <property type="term" value="P:mismatch repair"/>
    <property type="evidence" value="ECO:0007669"/>
    <property type="project" value="UniProtKB-UniRule"/>
</dbReference>
<dbReference type="GO" id="GO:0140664">
    <property type="term" value="F:ATP-dependent DNA damage sensor activity"/>
    <property type="evidence" value="ECO:0007669"/>
    <property type="project" value="InterPro"/>
</dbReference>
<evidence type="ECO:0000256" key="1">
    <source>
        <dbReference type="ARBA" id="ARBA00006271"/>
    </source>
</evidence>
<dbReference type="GO" id="GO:0005829">
    <property type="term" value="C:cytosol"/>
    <property type="evidence" value="ECO:0007669"/>
    <property type="project" value="TreeGrafter"/>
</dbReference>
<dbReference type="AlphaFoldDB" id="U4KRM4"/>
<protein>
    <recommendedName>
        <fullName evidence="2 9">DNA mismatch repair protein MutS</fullName>
    </recommendedName>
</protein>
<dbReference type="PIRSF" id="PIRSF037677">
    <property type="entry name" value="DNA_mis_repair_Msh6"/>
    <property type="match status" value="1"/>
</dbReference>
<dbReference type="GO" id="GO:0003684">
    <property type="term" value="F:damaged DNA binding"/>
    <property type="evidence" value="ECO:0007669"/>
    <property type="project" value="UniProtKB-UniRule"/>
</dbReference>
<reference evidence="12 13" key="1">
    <citation type="journal article" date="2013" name="J. Mol. Microbiol. Biotechnol.">
        <title>Analysis of the Complete Genomes of Acholeplasma brassicae , A. palmae and A. laidlawii and Their Comparison to the Obligate Parasites from ' Candidatus Phytoplasma'.</title>
        <authorList>
            <person name="Kube M."/>
            <person name="Siewert C."/>
            <person name="Migdoll A.M."/>
            <person name="Duduk B."/>
            <person name="Holz S."/>
            <person name="Rabus R."/>
            <person name="Seemuller E."/>
            <person name="Mitrovic J."/>
            <person name="Muller I."/>
            <person name="Buttner C."/>
            <person name="Reinhardt R."/>
        </authorList>
    </citation>
    <scope>NUCLEOTIDE SEQUENCE [LARGE SCALE GENOMIC DNA]</scope>
    <source>
        <strain evidence="12 13">J233</strain>
    </source>
</reference>
<dbReference type="Gene3D" id="3.30.420.110">
    <property type="entry name" value="MutS, connector domain"/>
    <property type="match status" value="1"/>
</dbReference>
<dbReference type="Pfam" id="PF05192">
    <property type="entry name" value="MutS_III"/>
    <property type="match status" value="1"/>
</dbReference>
<dbReference type="EMBL" id="FO681347">
    <property type="protein sequence ID" value="CCV64296.1"/>
    <property type="molecule type" value="Genomic_DNA"/>
</dbReference>
<sequence length="843" mass="97430">MPKDKNEYTPMMQQYLKIKEDYADAIVFFRLGDFYEMFFDDALLASKTLEIVLTSRDAGQKVPMCGVPHHSSRIYIQKLVEKGLKVAIVEQVSEPGKGLVERKVVKLITPGMIIEDGMLNEKENNFIASLSLKEHGYILSYVDISTGESFLTDGLTKEQAFDLILSLKIKEIVLSKNYDKQIELFINNNNLSVTYYESGKDLFEHHLIKNLQTLDQKKAASELLQYLSQTQNQPLKHFMGFEIIRKNAHMHIDHKVQKHLEIIDSNTNNPKTTLLYWLDQTQTAMGSRKLKYWLNNPLIDKEILNQRYDYIDGFKQYGPRNELKEILRYIYDINRIVGRISFNNANAKDLYQLKQTLSLIPNLIEILKAYENDKVKELATDINPHTELFELLDKSIVDNPPLSIKEGGIIKDHFNPLLDELKEISENGTAWLEEFERNEREKTGIKNLKVGYNRVFGYFIEISRGNAELVDPSFGYERKQTLSNSERYVTPVLKEKEDLLLHAKEKSINLEYEIFSEIRLKVYEYIFSLQELATLIAHIDVYLTLAIVSDQYRYVRPELTDSKRVVVKNGRHPVVERYVDFISNDVYMEKEDIFLITGPNMSGKSTYMRMYALIVYMAQIGSFVPANRATLPIYDAIFTRIGSSDDIAGGKSTFMVEMVESNEALTKATENSLILFDEIGRGTATYDGMALAQGMIEYIHHKIKAQTFFSTHYHELTELDQTLSNLKNLHVTAKEENDKMLFLHQIKEGASDQSYGIQVAKLAHLPKALIKRSQEILVSLEKDKNKPKVDLFTYTEEKEPIIEHSFTKENEEILNELKNLDLNQMTPMDAFLQLKYLQEKSKK</sequence>
<accession>U4KRM4</accession>
<evidence type="ECO:0000256" key="9">
    <source>
        <dbReference type="HAMAP-Rule" id="MF_00096"/>
    </source>
</evidence>
<dbReference type="InterPro" id="IPR005748">
    <property type="entry name" value="DNA_mismatch_repair_MutS"/>
</dbReference>
<evidence type="ECO:0000256" key="7">
    <source>
        <dbReference type="ARBA" id="ARBA00023204"/>
    </source>
</evidence>
<dbReference type="SMART" id="SM00533">
    <property type="entry name" value="MUTSd"/>
    <property type="match status" value="1"/>
</dbReference>
<dbReference type="SUPFAM" id="SSF48334">
    <property type="entry name" value="DNA repair protein MutS, domain III"/>
    <property type="match status" value="1"/>
</dbReference>
<dbReference type="InterPro" id="IPR007695">
    <property type="entry name" value="DNA_mismatch_repair_MutS-lik_N"/>
</dbReference>
<dbReference type="NCBIfam" id="NF003810">
    <property type="entry name" value="PRK05399.1"/>
    <property type="match status" value="1"/>
</dbReference>
<dbReference type="Pfam" id="PF05190">
    <property type="entry name" value="MutS_IV"/>
    <property type="match status" value="1"/>
</dbReference>
<dbReference type="InterPro" id="IPR007861">
    <property type="entry name" value="DNA_mismatch_repair_MutS_clamp"/>
</dbReference>
<dbReference type="GO" id="GO:0030983">
    <property type="term" value="F:mismatched DNA binding"/>
    <property type="evidence" value="ECO:0007669"/>
    <property type="project" value="InterPro"/>
</dbReference>
<keyword evidence="4 9" id="KW-0227">DNA damage</keyword>
<dbReference type="Gene3D" id="1.10.1420.10">
    <property type="match status" value="2"/>
</dbReference>
<keyword evidence="7 9" id="KW-0234">DNA repair</keyword>
<evidence type="ECO:0000313" key="12">
    <source>
        <dbReference type="EMBL" id="CCV64296.1"/>
    </source>
</evidence>
<feature type="binding site" evidence="9">
    <location>
        <begin position="598"/>
        <end position="605"/>
    </location>
    <ligand>
        <name>ATP</name>
        <dbReference type="ChEBI" id="CHEBI:30616"/>
    </ligand>
</feature>
<dbReference type="InterPro" id="IPR000432">
    <property type="entry name" value="DNA_mismatch_repair_MutS_C"/>
</dbReference>
<dbReference type="InterPro" id="IPR017261">
    <property type="entry name" value="DNA_mismatch_repair_MutS/MSH"/>
</dbReference>
<dbReference type="SUPFAM" id="SSF53150">
    <property type="entry name" value="DNA repair protein MutS, domain II"/>
    <property type="match status" value="1"/>
</dbReference>
<dbReference type="InterPro" id="IPR036187">
    <property type="entry name" value="DNA_mismatch_repair_MutS_sf"/>
</dbReference>
<dbReference type="OrthoDB" id="9802448at2"/>
<dbReference type="HAMAP" id="MF_00096">
    <property type="entry name" value="MutS"/>
    <property type="match status" value="1"/>
</dbReference>
<evidence type="ECO:0000256" key="2">
    <source>
        <dbReference type="ARBA" id="ARBA00021982"/>
    </source>
</evidence>
<dbReference type="InterPro" id="IPR027417">
    <property type="entry name" value="P-loop_NTPase"/>
</dbReference>
<organism evidence="12 13">
    <name type="scientific">Alteracholeplasma palmae (strain ATCC 49389 / J233)</name>
    <name type="common">Acholeplasma palmae</name>
    <dbReference type="NCBI Taxonomy" id="1318466"/>
    <lineage>
        <taxon>Bacteria</taxon>
        <taxon>Bacillati</taxon>
        <taxon>Mycoplasmatota</taxon>
        <taxon>Mollicutes</taxon>
        <taxon>Acholeplasmatales</taxon>
        <taxon>Acholeplasmataceae</taxon>
        <taxon>Acholeplasma</taxon>
    </lineage>
</organism>
<dbReference type="PANTHER" id="PTHR11361">
    <property type="entry name" value="DNA MISMATCH REPAIR PROTEIN MUTS FAMILY MEMBER"/>
    <property type="match status" value="1"/>
</dbReference>
<dbReference type="Gene3D" id="3.40.50.300">
    <property type="entry name" value="P-loop containing nucleotide triphosphate hydrolases"/>
    <property type="match status" value="1"/>
</dbReference>
<dbReference type="InterPro" id="IPR016151">
    <property type="entry name" value="DNA_mismatch_repair_MutS_N"/>
</dbReference>
<dbReference type="CDD" id="cd03284">
    <property type="entry name" value="ABC_MutS1"/>
    <property type="match status" value="1"/>
</dbReference>
<comment type="similarity">
    <text evidence="1 9 10">Belongs to the DNA mismatch repair MutS family.</text>
</comment>
<dbReference type="NCBIfam" id="TIGR01070">
    <property type="entry name" value="mutS1"/>
    <property type="match status" value="1"/>
</dbReference>